<dbReference type="GO" id="GO:0015833">
    <property type="term" value="P:peptide transport"/>
    <property type="evidence" value="ECO:0007669"/>
    <property type="project" value="InterPro"/>
</dbReference>
<dbReference type="Proteomes" id="UP000007113">
    <property type="component" value="Chromosome"/>
</dbReference>
<gene>
    <name evidence="10" type="ordered locus">AciX8_3275</name>
</gene>
<evidence type="ECO:0000256" key="4">
    <source>
        <dbReference type="ARBA" id="ARBA00022840"/>
    </source>
</evidence>
<dbReference type="Gene3D" id="1.20.1560.10">
    <property type="entry name" value="ABC transporter type 1, transmembrane domain"/>
    <property type="match status" value="1"/>
</dbReference>
<comment type="subcellular location">
    <subcellularLocation>
        <location evidence="1">Cell membrane</location>
        <topology evidence="1">Multi-pass membrane protein</topology>
    </subcellularLocation>
</comment>
<keyword evidence="11" id="KW-1185">Reference proteome</keyword>
<dbReference type="GO" id="GO:1904680">
    <property type="term" value="F:peptide transmembrane transporter activity"/>
    <property type="evidence" value="ECO:0007669"/>
    <property type="project" value="InterPro"/>
</dbReference>
<keyword evidence="5 7" id="KW-1133">Transmembrane helix</keyword>
<organism evidence="10 11">
    <name type="scientific">Granulicella mallensis (strain ATCC BAA-1857 / DSM 23137 / MP5ACTX8)</name>
    <dbReference type="NCBI Taxonomy" id="682795"/>
    <lineage>
        <taxon>Bacteria</taxon>
        <taxon>Pseudomonadati</taxon>
        <taxon>Acidobacteriota</taxon>
        <taxon>Terriglobia</taxon>
        <taxon>Terriglobales</taxon>
        <taxon>Acidobacteriaceae</taxon>
        <taxon>Granulicella</taxon>
    </lineage>
</organism>
<dbReference type="NCBIfam" id="TIGR01194">
    <property type="entry name" value="cyc_pep_trnsptr"/>
    <property type="match status" value="1"/>
</dbReference>
<feature type="transmembrane region" description="Helical" evidence="7">
    <location>
        <begin position="226"/>
        <end position="251"/>
    </location>
</feature>
<dbReference type="PANTHER" id="PTHR24221">
    <property type="entry name" value="ATP-BINDING CASSETTE SUB-FAMILY B"/>
    <property type="match status" value="1"/>
</dbReference>
<evidence type="ECO:0000256" key="1">
    <source>
        <dbReference type="ARBA" id="ARBA00004651"/>
    </source>
</evidence>
<accession>G8NU19</accession>
<keyword evidence="3" id="KW-0547">Nucleotide-binding</keyword>
<dbReference type="CDD" id="cd03228">
    <property type="entry name" value="ABCC_MRP_Like"/>
    <property type="match status" value="1"/>
</dbReference>
<dbReference type="SUPFAM" id="SSF52540">
    <property type="entry name" value="P-loop containing nucleoside triphosphate hydrolases"/>
    <property type="match status" value="1"/>
</dbReference>
<dbReference type="eggNOG" id="COG4615">
    <property type="taxonomic scope" value="Bacteria"/>
</dbReference>
<protein>
    <submittedName>
        <fullName evidence="10">Cyclic peptide transporter</fullName>
    </submittedName>
</protein>
<keyword evidence="2 7" id="KW-0812">Transmembrane</keyword>
<evidence type="ECO:0000256" key="5">
    <source>
        <dbReference type="ARBA" id="ARBA00022989"/>
    </source>
</evidence>
<evidence type="ECO:0000256" key="7">
    <source>
        <dbReference type="SAM" id="Phobius"/>
    </source>
</evidence>
<feature type="domain" description="ABC transporter" evidence="8">
    <location>
        <begin position="330"/>
        <end position="545"/>
    </location>
</feature>
<dbReference type="InterPro" id="IPR005898">
    <property type="entry name" value="Cyc_pep_transpt_SyrD/YojI"/>
</dbReference>
<feature type="transmembrane region" description="Helical" evidence="7">
    <location>
        <begin position="121"/>
        <end position="142"/>
    </location>
</feature>
<feature type="transmembrane region" description="Helical" evidence="7">
    <location>
        <begin position="148"/>
        <end position="164"/>
    </location>
</feature>
<dbReference type="HOGENOM" id="CLU_023671_1_0_0"/>
<dbReference type="InterPro" id="IPR003593">
    <property type="entry name" value="AAA+_ATPase"/>
</dbReference>
<keyword evidence="4" id="KW-0067">ATP-binding</keyword>
<dbReference type="InterPro" id="IPR027417">
    <property type="entry name" value="P-loop_NTPase"/>
</dbReference>
<dbReference type="OrthoDB" id="846150at2"/>
<dbReference type="InterPro" id="IPR039421">
    <property type="entry name" value="Type_1_exporter"/>
</dbReference>
<dbReference type="GO" id="GO:0140359">
    <property type="term" value="F:ABC-type transporter activity"/>
    <property type="evidence" value="ECO:0007669"/>
    <property type="project" value="InterPro"/>
</dbReference>
<sequence>MFAYFIRKMPFRFTLAIIVGVINGVSAVGVIEVISQGAVQRNHLPSLAWTFFGLCFVQIASRISSEILLISLTQDMILDFRVKSSVNLLESEYKKLESIGKPGLTAMLTSDIDMLTQSAHLVPNVIGNGIVIVFSLCYAAFLSLSGCLILLCFLAAGACIYHILERLPRAQMEQVREQTDVLYGNIRAILEGLKELQLSSRRKTYFLDNVFIPSVQRFRSLYSKAMIGYSFAVNIGGMLFIIAIGFLFFLFPFLLKIGPAVSISLSFLLLYLIQPVSNLVGSLPDLRRAEIAMLRLRHLNVDLAAHREQSVDEPSGDIFLSKAGGAEALICFVDVCHQYPSQSDDKTFMLGPLNLSIREGEVVFVVGGNGSGKTTLAMLILGFYEPHSGHIELNGHIVSNSRRVHYRNLFSAVFADFYLFDEVLSGEHDSNMVLAQEYLNKFDLTHKVEIKKNRFSTTKLSTGQRKRMALVSSYLEDRPIYLFDEWAADQDPVFKKVFYTELLPELKKRGKTIIVISHDDQYFNCADRVIKLQDGVIKPLLDSKAS</sequence>
<dbReference type="InterPro" id="IPR003439">
    <property type="entry name" value="ABC_transporter-like_ATP-bd"/>
</dbReference>
<name>G8NU19_GRAMM</name>
<evidence type="ECO:0000256" key="6">
    <source>
        <dbReference type="ARBA" id="ARBA00023136"/>
    </source>
</evidence>
<dbReference type="KEGG" id="gma:AciX8_3275"/>
<dbReference type="GO" id="GO:0005886">
    <property type="term" value="C:plasma membrane"/>
    <property type="evidence" value="ECO:0007669"/>
    <property type="project" value="UniProtKB-SubCell"/>
</dbReference>
<dbReference type="SMART" id="SM00382">
    <property type="entry name" value="AAA"/>
    <property type="match status" value="1"/>
</dbReference>
<reference evidence="10 11" key="1">
    <citation type="submission" date="2011-11" db="EMBL/GenBank/DDBJ databases">
        <title>Complete sequence of Granulicella mallensis MP5ACTX8.</title>
        <authorList>
            <consortium name="US DOE Joint Genome Institute"/>
            <person name="Lucas S."/>
            <person name="Copeland A."/>
            <person name="Lapidus A."/>
            <person name="Cheng J.-F."/>
            <person name="Goodwin L."/>
            <person name="Pitluck S."/>
            <person name="Peters L."/>
            <person name="Lu M."/>
            <person name="Detter J.C."/>
            <person name="Han C."/>
            <person name="Tapia R."/>
            <person name="Land M."/>
            <person name="Hauser L."/>
            <person name="Kyrpides N."/>
            <person name="Ivanova N."/>
            <person name="Mikhailova N."/>
            <person name="Pagani I."/>
            <person name="Rawat S."/>
            <person name="Mannisto M."/>
            <person name="Haggblom M."/>
            <person name="Woyke T."/>
        </authorList>
    </citation>
    <scope>NUCLEOTIDE SEQUENCE [LARGE SCALE GENOMIC DNA]</scope>
    <source>
        <strain evidence="11">ATCC BAA-1857 / DSM 23137 / MP5ACTX8</strain>
    </source>
</reference>
<dbReference type="PANTHER" id="PTHR24221:SF654">
    <property type="entry name" value="ATP-BINDING CASSETTE SUB-FAMILY B MEMBER 6"/>
    <property type="match status" value="1"/>
</dbReference>
<evidence type="ECO:0000256" key="3">
    <source>
        <dbReference type="ARBA" id="ARBA00022741"/>
    </source>
</evidence>
<evidence type="ECO:0000259" key="9">
    <source>
        <dbReference type="PROSITE" id="PS50929"/>
    </source>
</evidence>
<dbReference type="SUPFAM" id="SSF90123">
    <property type="entry name" value="ABC transporter transmembrane region"/>
    <property type="match status" value="1"/>
</dbReference>
<dbReference type="PROSITE" id="PS50929">
    <property type="entry name" value="ABC_TM1F"/>
    <property type="match status" value="1"/>
</dbReference>
<dbReference type="InterPro" id="IPR011527">
    <property type="entry name" value="ABC1_TM_dom"/>
</dbReference>
<proteinExistence type="predicted"/>
<evidence type="ECO:0000313" key="11">
    <source>
        <dbReference type="Proteomes" id="UP000007113"/>
    </source>
</evidence>
<dbReference type="RefSeq" id="WP_014266449.1">
    <property type="nucleotide sequence ID" value="NC_016631.1"/>
</dbReference>
<feature type="domain" description="ABC transmembrane type-1" evidence="9">
    <location>
        <begin position="15"/>
        <end position="288"/>
    </location>
</feature>
<dbReference type="GO" id="GO:0005524">
    <property type="term" value="F:ATP binding"/>
    <property type="evidence" value="ECO:0007669"/>
    <property type="project" value="UniProtKB-KW"/>
</dbReference>
<dbReference type="Pfam" id="PF00005">
    <property type="entry name" value="ABC_tran"/>
    <property type="match status" value="1"/>
</dbReference>
<dbReference type="PROSITE" id="PS50893">
    <property type="entry name" value="ABC_TRANSPORTER_2"/>
    <property type="match status" value="1"/>
</dbReference>
<evidence type="ECO:0000256" key="2">
    <source>
        <dbReference type="ARBA" id="ARBA00022692"/>
    </source>
</evidence>
<dbReference type="AlphaFoldDB" id="G8NU19"/>
<dbReference type="GO" id="GO:0016887">
    <property type="term" value="F:ATP hydrolysis activity"/>
    <property type="evidence" value="ECO:0007669"/>
    <property type="project" value="InterPro"/>
</dbReference>
<evidence type="ECO:0000313" key="10">
    <source>
        <dbReference type="EMBL" id="AEU37575.1"/>
    </source>
</evidence>
<evidence type="ECO:0000259" key="8">
    <source>
        <dbReference type="PROSITE" id="PS50893"/>
    </source>
</evidence>
<dbReference type="Gene3D" id="3.40.50.300">
    <property type="entry name" value="P-loop containing nucleotide triphosphate hydrolases"/>
    <property type="match status" value="1"/>
</dbReference>
<dbReference type="EMBL" id="CP003130">
    <property type="protein sequence ID" value="AEU37575.1"/>
    <property type="molecule type" value="Genomic_DNA"/>
</dbReference>
<feature type="transmembrane region" description="Helical" evidence="7">
    <location>
        <begin position="51"/>
        <end position="73"/>
    </location>
</feature>
<dbReference type="STRING" id="682795.AciX8_3275"/>
<dbReference type="InterPro" id="IPR036640">
    <property type="entry name" value="ABC1_TM_sf"/>
</dbReference>
<keyword evidence="6 7" id="KW-0472">Membrane</keyword>